<feature type="region of interest" description="Disordered" evidence="1">
    <location>
        <begin position="37"/>
        <end position="222"/>
    </location>
</feature>
<evidence type="ECO:0000313" key="3">
    <source>
        <dbReference type="Proteomes" id="UP001552299"/>
    </source>
</evidence>
<evidence type="ECO:0000256" key="1">
    <source>
        <dbReference type="SAM" id="MobiDB-lite"/>
    </source>
</evidence>
<organism evidence="2 3">
    <name type="scientific">Dendrobium thyrsiflorum</name>
    <name type="common">Pinecone-like raceme dendrobium</name>
    <name type="synonym">Orchid</name>
    <dbReference type="NCBI Taxonomy" id="117978"/>
    <lineage>
        <taxon>Eukaryota</taxon>
        <taxon>Viridiplantae</taxon>
        <taxon>Streptophyta</taxon>
        <taxon>Embryophyta</taxon>
        <taxon>Tracheophyta</taxon>
        <taxon>Spermatophyta</taxon>
        <taxon>Magnoliopsida</taxon>
        <taxon>Liliopsida</taxon>
        <taxon>Asparagales</taxon>
        <taxon>Orchidaceae</taxon>
        <taxon>Epidendroideae</taxon>
        <taxon>Malaxideae</taxon>
        <taxon>Dendrobiinae</taxon>
        <taxon>Dendrobium</taxon>
    </lineage>
</organism>
<dbReference type="AlphaFoldDB" id="A0ABD0U9G7"/>
<proteinExistence type="predicted"/>
<reference evidence="2 3" key="1">
    <citation type="journal article" date="2024" name="Plant Biotechnol. J.">
        <title>Dendrobium thyrsiflorum genome and its molecular insights into genes involved in important horticultural traits.</title>
        <authorList>
            <person name="Chen B."/>
            <person name="Wang J.Y."/>
            <person name="Zheng P.J."/>
            <person name="Li K.L."/>
            <person name="Liang Y.M."/>
            <person name="Chen X.F."/>
            <person name="Zhang C."/>
            <person name="Zhao X."/>
            <person name="He X."/>
            <person name="Zhang G.Q."/>
            <person name="Liu Z.J."/>
            <person name="Xu Q."/>
        </authorList>
    </citation>
    <scope>NUCLEOTIDE SEQUENCE [LARGE SCALE GENOMIC DNA]</scope>
    <source>
        <strain evidence="2">GZMU011</strain>
    </source>
</reference>
<evidence type="ECO:0000313" key="2">
    <source>
        <dbReference type="EMBL" id="KAL0909355.1"/>
    </source>
</evidence>
<comment type="caution">
    <text evidence="2">The sequence shown here is derived from an EMBL/GenBank/DDBJ whole genome shotgun (WGS) entry which is preliminary data.</text>
</comment>
<dbReference type="EMBL" id="JANQDX010000016">
    <property type="protein sequence ID" value="KAL0909355.1"/>
    <property type="molecule type" value="Genomic_DNA"/>
</dbReference>
<dbReference type="Proteomes" id="UP001552299">
    <property type="component" value="Unassembled WGS sequence"/>
</dbReference>
<sequence length="222" mass="24783">MPLLSCRRFTKASEQEDNLLIVLFRLSRNVKLNVSERRTQRHQIQLNPSPNESKSRTRSAVGRFKPQFELPNGFQTGRSYNRIERLDEKNPTSPRSLNYDISKSKNYPSNGGPGARREEGNKRGREGRDSSSTTARVPPGLQVTPDFPPASKRRRSFPWPPSDAGLPPGLQATPEFRPASKGRRTSPRPPSDAGVSPGLQVMPVFPPASMRRRSSTRPPSDA</sequence>
<feature type="compositionally biased region" description="Polar residues" evidence="1">
    <location>
        <begin position="42"/>
        <end position="52"/>
    </location>
</feature>
<protein>
    <submittedName>
        <fullName evidence="2">Uncharacterized protein</fullName>
    </submittedName>
</protein>
<feature type="compositionally biased region" description="Polar residues" evidence="1">
    <location>
        <begin position="91"/>
        <end position="109"/>
    </location>
</feature>
<gene>
    <name evidence="2" type="ORF">M5K25_020214</name>
</gene>
<feature type="compositionally biased region" description="Basic and acidic residues" evidence="1">
    <location>
        <begin position="81"/>
        <end position="90"/>
    </location>
</feature>
<name>A0ABD0U9G7_DENTH</name>
<keyword evidence="3" id="KW-1185">Reference proteome</keyword>
<accession>A0ABD0U9G7</accession>
<feature type="compositionally biased region" description="Basic and acidic residues" evidence="1">
    <location>
        <begin position="115"/>
        <end position="129"/>
    </location>
</feature>